<evidence type="ECO:0000313" key="2">
    <source>
        <dbReference type="Proteomes" id="UP000007259"/>
    </source>
</evidence>
<organism evidence="1 2">
    <name type="scientific">Leishmania mexicana (strain MHOM/GT/2001/U1103)</name>
    <dbReference type="NCBI Taxonomy" id="929439"/>
    <lineage>
        <taxon>Eukaryota</taxon>
        <taxon>Discoba</taxon>
        <taxon>Euglenozoa</taxon>
        <taxon>Kinetoplastea</taxon>
        <taxon>Metakinetoplastina</taxon>
        <taxon>Trypanosomatida</taxon>
        <taxon>Trypanosomatidae</taxon>
        <taxon>Leishmaniinae</taxon>
        <taxon>Leishmania</taxon>
    </lineage>
</organism>
<dbReference type="VEuPathDB" id="TriTrypDB:LmxM.16.1150"/>
<dbReference type="OrthoDB" id="273083at2759"/>
<dbReference type="GeneID" id="13450136"/>
<dbReference type="AlphaFoldDB" id="E9AQS6"/>
<dbReference type="Proteomes" id="UP000007259">
    <property type="component" value="Chromosome 16"/>
</dbReference>
<keyword evidence="2" id="KW-1185">Reference proteome</keyword>
<name>E9AQS6_LEIMU</name>
<protein>
    <submittedName>
        <fullName evidence="1">Uncharacterized protein</fullName>
    </submittedName>
</protein>
<gene>
    <name evidence="1" type="ORF">LMXM_16_1150</name>
</gene>
<dbReference type="PhylomeDB" id="E9AQS6"/>
<evidence type="ECO:0000313" key="1">
    <source>
        <dbReference type="EMBL" id="CBZ25297.1"/>
    </source>
</evidence>
<dbReference type="OMA" id="MQMVLSE"/>
<dbReference type="EMBL" id="FR799569">
    <property type="protein sequence ID" value="CBZ25297.1"/>
    <property type="molecule type" value="Genomic_DNA"/>
</dbReference>
<dbReference type="KEGG" id="lmi:LMXM_16_1150"/>
<accession>E9AQS6</accession>
<reference evidence="1 2" key="1">
    <citation type="journal article" date="2011" name="Genome Res.">
        <title>Chromosome and gene copy number variation allow major structural change between species and strains of Leishmania.</title>
        <authorList>
            <person name="Rogers M.B."/>
            <person name="Hilley J.D."/>
            <person name="Dickens N.J."/>
            <person name="Wilkes J."/>
            <person name="Bates P.A."/>
            <person name="Depledge D.P."/>
            <person name="Harris D."/>
            <person name="Her Y."/>
            <person name="Herzyk P."/>
            <person name="Imamura H."/>
            <person name="Otto T.D."/>
            <person name="Sanders M."/>
            <person name="Seeger K."/>
            <person name="Dujardin J.C."/>
            <person name="Berriman M."/>
            <person name="Smith D.F."/>
            <person name="Hertz-Fowler C."/>
            <person name="Mottram J.C."/>
        </authorList>
    </citation>
    <scope>NUCLEOTIDE SEQUENCE [LARGE SCALE GENOMIC DNA]</scope>
    <source>
        <strain evidence="1 2">MHOM/GT/2001/U1103</strain>
    </source>
</reference>
<proteinExistence type="predicted"/>
<dbReference type="RefSeq" id="XP_003873803.1">
    <property type="nucleotide sequence ID" value="XM_003873754.1"/>
</dbReference>
<sequence length="242" mass="29110">MWERELRQQLVRHEQEELMQMVLSEEKTLFPAMAALRDANALSVMQEEVMWRWGIQNDYHHFLRDVMQVLEVLHRRSFSFADEPRCRKVIEDSERQHWIAARQRQVTRETQEAAAAEKEDRAMRLAYFAHIQQQLYQIFLLEESERDDRMEVERLQRLYASSLVEAMAKEYRHARLCQLKYEARRFELQPEVTRDLVADEALHRSWLCQDQALGFKKVQADEIRSYLASARQELLNQRVEEG</sequence>